<dbReference type="Proteomes" id="UP001140949">
    <property type="component" value="Unassembled WGS sequence"/>
</dbReference>
<feature type="transmembrane region" description="Helical" evidence="6">
    <location>
        <begin position="83"/>
        <end position="102"/>
    </location>
</feature>
<proteinExistence type="predicted"/>
<keyword evidence="4 5" id="KW-0472">Membrane</keyword>
<feature type="transmembrane region" description="Helical" evidence="6">
    <location>
        <begin position="214"/>
        <end position="237"/>
    </location>
</feature>
<gene>
    <name evidence="8" type="ORF">M6B38_112475</name>
</gene>
<keyword evidence="9" id="KW-1185">Reference proteome</keyword>
<feature type="transmembrane region" description="Helical" evidence="6">
    <location>
        <begin position="109"/>
        <end position="129"/>
    </location>
</feature>
<comment type="subcellular location">
    <subcellularLocation>
        <location evidence="1">Membrane</location>
        <topology evidence="1">Multi-pass membrane protein</topology>
    </subcellularLocation>
</comment>
<accession>A0AAX6DML9</accession>
<feature type="transmembrane region" description="Helical" evidence="6">
    <location>
        <begin position="12"/>
        <end position="33"/>
    </location>
</feature>
<dbReference type="SMART" id="SM00724">
    <property type="entry name" value="TLC"/>
    <property type="match status" value="1"/>
</dbReference>
<evidence type="ECO:0000313" key="8">
    <source>
        <dbReference type="EMBL" id="KAJ6793040.1"/>
    </source>
</evidence>
<keyword evidence="3 6" id="KW-1133">Transmembrane helix</keyword>
<reference evidence="8" key="1">
    <citation type="journal article" date="2023" name="GigaByte">
        <title>Genome assembly of the bearded iris, Iris pallida Lam.</title>
        <authorList>
            <person name="Bruccoleri R.E."/>
            <person name="Oakeley E.J."/>
            <person name="Faust A.M.E."/>
            <person name="Altorfer M."/>
            <person name="Dessus-Babus S."/>
            <person name="Burckhardt D."/>
            <person name="Oertli M."/>
            <person name="Naumann U."/>
            <person name="Petersen F."/>
            <person name="Wong J."/>
        </authorList>
    </citation>
    <scope>NUCLEOTIDE SEQUENCE</scope>
    <source>
        <strain evidence="8">GSM-AAB239-AS_SAM_17_03QT</strain>
    </source>
</reference>
<feature type="domain" description="TLC" evidence="7">
    <location>
        <begin position="40"/>
        <end position="244"/>
    </location>
</feature>
<protein>
    <submittedName>
        <fullName evidence="8">TLC domain-containing protein-like</fullName>
    </submittedName>
</protein>
<evidence type="ECO:0000313" key="9">
    <source>
        <dbReference type="Proteomes" id="UP001140949"/>
    </source>
</evidence>
<evidence type="ECO:0000259" key="7">
    <source>
        <dbReference type="PROSITE" id="PS50922"/>
    </source>
</evidence>
<evidence type="ECO:0000256" key="3">
    <source>
        <dbReference type="ARBA" id="ARBA00022989"/>
    </source>
</evidence>
<feature type="transmembrane region" description="Helical" evidence="6">
    <location>
        <begin position="135"/>
        <end position="156"/>
    </location>
</feature>
<evidence type="ECO:0000256" key="1">
    <source>
        <dbReference type="ARBA" id="ARBA00004141"/>
    </source>
</evidence>
<dbReference type="Pfam" id="PF03798">
    <property type="entry name" value="TRAM_LAG1_CLN8"/>
    <property type="match status" value="1"/>
</dbReference>
<sequence length="252" mass="28362">MFSAMESLSYHGSWFPTFLATFCLIYITGYFLVFRNWSPKHRPEASSCFISLSHGTPAAFLAAAVILAHPVRCFAAPNSEPQNLVLDFSIAYFVADLLHLVLIACDRDYLFIAHHLATLFVFVTCRYMVLHGAFAILVLLVLAEATSLCQNVWTLAGLRKAEWAFAEDVYRVLSPPFYILYTLMRGFAGPWFFYKMSAFYLSGKGGDVIPMWLAVAWIVVVGGAISVSILWISNLWVKLYAEKKGKGDKKER</sequence>
<comment type="caution">
    <text evidence="8">The sequence shown here is derived from an EMBL/GenBank/DDBJ whole genome shotgun (WGS) entry which is preliminary data.</text>
</comment>
<organism evidence="8 9">
    <name type="scientific">Iris pallida</name>
    <name type="common">Sweet iris</name>
    <dbReference type="NCBI Taxonomy" id="29817"/>
    <lineage>
        <taxon>Eukaryota</taxon>
        <taxon>Viridiplantae</taxon>
        <taxon>Streptophyta</taxon>
        <taxon>Embryophyta</taxon>
        <taxon>Tracheophyta</taxon>
        <taxon>Spermatophyta</taxon>
        <taxon>Magnoliopsida</taxon>
        <taxon>Liliopsida</taxon>
        <taxon>Asparagales</taxon>
        <taxon>Iridaceae</taxon>
        <taxon>Iridoideae</taxon>
        <taxon>Irideae</taxon>
        <taxon>Iris</taxon>
    </lineage>
</organism>
<dbReference type="PROSITE" id="PS50922">
    <property type="entry name" value="TLC"/>
    <property type="match status" value="1"/>
</dbReference>
<evidence type="ECO:0000256" key="5">
    <source>
        <dbReference type="PROSITE-ProRule" id="PRU00205"/>
    </source>
</evidence>
<dbReference type="PANTHER" id="PTHR31766">
    <property type="entry name" value="GLABROUS1 ENHANCER-BINDING PROTEIN-LIKE 2"/>
    <property type="match status" value="1"/>
</dbReference>
<name>A0AAX6DML9_IRIPA</name>
<dbReference type="GO" id="GO:0016020">
    <property type="term" value="C:membrane"/>
    <property type="evidence" value="ECO:0007669"/>
    <property type="project" value="UniProtKB-SubCell"/>
</dbReference>
<dbReference type="InterPro" id="IPR040327">
    <property type="entry name" value="At5g14285-like"/>
</dbReference>
<evidence type="ECO:0000256" key="6">
    <source>
        <dbReference type="SAM" id="Phobius"/>
    </source>
</evidence>
<dbReference type="AlphaFoldDB" id="A0AAX6DML9"/>
<feature type="transmembrane region" description="Helical" evidence="6">
    <location>
        <begin position="177"/>
        <end position="194"/>
    </location>
</feature>
<dbReference type="InterPro" id="IPR006634">
    <property type="entry name" value="TLC-dom"/>
</dbReference>
<dbReference type="EMBL" id="JANAVB010043220">
    <property type="protein sequence ID" value="KAJ6793040.1"/>
    <property type="molecule type" value="Genomic_DNA"/>
</dbReference>
<evidence type="ECO:0000256" key="2">
    <source>
        <dbReference type="ARBA" id="ARBA00022692"/>
    </source>
</evidence>
<reference evidence="8" key="2">
    <citation type="submission" date="2023-04" db="EMBL/GenBank/DDBJ databases">
        <authorList>
            <person name="Bruccoleri R.E."/>
            <person name="Oakeley E.J."/>
            <person name="Faust A.-M."/>
            <person name="Dessus-Babus S."/>
            <person name="Altorfer M."/>
            <person name="Burckhardt D."/>
            <person name="Oertli M."/>
            <person name="Naumann U."/>
            <person name="Petersen F."/>
            <person name="Wong J."/>
        </authorList>
    </citation>
    <scope>NUCLEOTIDE SEQUENCE</scope>
    <source>
        <strain evidence="8">GSM-AAB239-AS_SAM_17_03QT</strain>
        <tissue evidence="8">Leaf</tissue>
    </source>
</reference>
<feature type="transmembrane region" description="Helical" evidence="6">
    <location>
        <begin position="45"/>
        <end position="71"/>
    </location>
</feature>
<evidence type="ECO:0000256" key="4">
    <source>
        <dbReference type="ARBA" id="ARBA00023136"/>
    </source>
</evidence>
<keyword evidence="2 5" id="KW-0812">Transmembrane</keyword>
<dbReference type="PANTHER" id="PTHR31766:SF2">
    <property type="entry name" value="GLABROUS1 ENHANCER-BINDING PROTEIN-LIKE 2"/>
    <property type="match status" value="1"/>
</dbReference>